<keyword evidence="7 14" id="KW-0067">ATP-binding</keyword>
<evidence type="ECO:0000256" key="8">
    <source>
        <dbReference type="ARBA" id="ARBA00022842"/>
    </source>
</evidence>
<evidence type="ECO:0000256" key="7">
    <source>
        <dbReference type="ARBA" id="ARBA00022840"/>
    </source>
</evidence>
<dbReference type="PRINTS" id="PR00119">
    <property type="entry name" value="CATATPASE"/>
</dbReference>
<comment type="cofactor">
    <cofactor evidence="15">
        <name>Mg(2+)</name>
        <dbReference type="ChEBI" id="CHEBI:18420"/>
    </cofactor>
</comment>
<feature type="transmembrane region" description="Helical" evidence="16">
    <location>
        <begin position="932"/>
        <end position="954"/>
    </location>
</feature>
<evidence type="ECO:0000256" key="6">
    <source>
        <dbReference type="ARBA" id="ARBA00022741"/>
    </source>
</evidence>
<feature type="active site" description="4-aspartylphosphate intermediate" evidence="13">
    <location>
        <position position="390"/>
    </location>
</feature>
<feature type="transmembrane region" description="Helical" evidence="16">
    <location>
        <begin position="966"/>
        <end position="984"/>
    </location>
</feature>
<feature type="transmembrane region" description="Helical" evidence="16">
    <location>
        <begin position="898"/>
        <end position="920"/>
    </location>
</feature>
<comment type="similarity">
    <text evidence="3 16">Belongs to the cation transport ATPase (P-type) (TC 3.A.3) family. Type IV subfamily.</text>
</comment>
<dbReference type="InterPro" id="IPR059000">
    <property type="entry name" value="ATPase_P-type_domA"/>
</dbReference>
<dbReference type="Pfam" id="PF00122">
    <property type="entry name" value="E1-E2_ATPase"/>
    <property type="match status" value="1"/>
</dbReference>
<dbReference type="NCBIfam" id="TIGR01494">
    <property type="entry name" value="ATPase_P-type"/>
    <property type="match status" value="2"/>
</dbReference>
<dbReference type="InterPro" id="IPR006539">
    <property type="entry name" value="P-type_ATPase_IV"/>
</dbReference>
<evidence type="ECO:0000256" key="3">
    <source>
        <dbReference type="ARBA" id="ARBA00008109"/>
    </source>
</evidence>
<dbReference type="EMBL" id="JAPDFW010000103">
    <property type="protein sequence ID" value="KAJ5069682.1"/>
    <property type="molecule type" value="Genomic_DNA"/>
</dbReference>
<dbReference type="InterPro" id="IPR036412">
    <property type="entry name" value="HAD-like_sf"/>
</dbReference>
<feature type="binding site" evidence="14">
    <location>
        <position position="392"/>
    </location>
    <ligand>
        <name>ATP</name>
        <dbReference type="ChEBI" id="CHEBI:30616"/>
    </ligand>
</feature>
<keyword evidence="8 15" id="KW-0460">Magnesium</keyword>
<dbReference type="InterPro" id="IPR018303">
    <property type="entry name" value="ATPase_P-typ_P_site"/>
</dbReference>
<keyword evidence="10 16" id="KW-1133">Transmembrane helix</keyword>
<feature type="domain" description="P-type ATPase C-terminal" evidence="19">
    <location>
        <begin position="785"/>
        <end position="1030"/>
    </location>
</feature>
<dbReference type="GO" id="GO:0045332">
    <property type="term" value="P:phospholipid translocation"/>
    <property type="evidence" value="ECO:0007669"/>
    <property type="project" value="TreeGrafter"/>
</dbReference>
<feature type="binding site" evidence="15">
    <location>
        <position position="763"/>
    </location>
    <ligand>
        <name>Mg(2+)</name>
        <dbReference type="ChEBI" id="CHEBI:18420"/>
    </ligand>
</feature>
<reference evidence="20" key="1">
    <citation type="submission" date="2022-10" db="EMBL/GenBank/DDBJ databases">
        <title>Novel sulphate-reducing endosymbionts in the free-living metamonad Anaeramoeba.</title>
        <authorList>
            <person name="Jerlstrom-Hultqvist J."/>
            <person name="Cepicka I."/>
            <person name="Gallot-Lavallee L."/>
            <person name="Salas-Leiva D."/>
            <person name="Curtis B.A."/>
            <person name="Zahonova K."/>
            <person name="Pipaliya S."/>
            <person name="Dacks J."/>
            <person name="Roger A.J."/>
        </authorList>
    </citation>
    <scope>NUCLEOTIDE SEQUENCE</scope>
    <source>
        <strain evidence="20">BMAN</strain>
    </source>
</reference>
<feature type="transmembrane region" description="Helical" evidence="16">
    <location>
        <begin position="849"/>
        <end position="868"/>
    </location>
</feature>
<evidence type="ECO:0000256" key="13">
    <source>
        <dbReference type="PIRSR" id="PIRSR606539-1"/>
    </source>
</evidence>
<comment type="caution">
    <text evidence="20">The sequence shown here is derived from an EMBL/GenBank/DDBJ whole genome shotgun (WGS) entry which is preliminary data.</text>
</comment>
<proteinExistence type="inferred from homology"/>
<evidence type="ECO:0000256" key="9">
    <source>
        <dbReference type="ARBA" id="ARBA00022967"/>
    </source>
</evidence>
<dbReference type="InterPro" id="IPR044492">
    <property type="entry name" value="P_typ_ATPase_HD_dom"/>
</dbReference>
<feature type="binding site" evidence="14">
    <location>
        <position position="647"/>
    </location>
    <ligand>
        <name>ATP</name>
        <dbReference type="ChEBI" id="CHEBI:30616"/>
    </ligand>
</feature>
<feature type="binding site" evidence="14">
    <location>
        <position position="649"/>
    </location>
    <ligand>
        <name>ATP</name>
        <dbReference type="ChEBI" id="CHEBI:30616"/>
    </ligand>
</feature>
<feature type="transmembrane region" description="Helical" evidence="16">
    <location>
        <begin position="278"/>
        <end position="298"/>
    </location>
</feature>
<keyword evidence="21" id="KW-1185">Reference proteome</keyword>
<dbReference type="Pfam" id="PF13246">
    <property type="entry name" value="Cation_ATPase"/>
    <property type="match status" value="1"/>
</dbReference>
<evidence type="ECO:0000256" key="12">
    <source>
        <dbReference type="ARBA" id="ARBA00034036"/>
    </source>
</evidence>
<dbReference type="FunFam" id="3.40.50.1000:FF:000084">
    <property type="entry name" value="Phospholipid-transporting ATPase"/>
    <property type="match status" value="1"/>
</dbReference>
<dbReference type="GO" id="GO:0005886">
    <property type="term" value="C:plasma membrane"/>
    <property type="evidence" value="ECO:0007669"/>
    <property type="project" value="TreeGrafter"/>
</dbReference>
<evidence type="ECO:0000313" key="21">
    <source>
        <dbReference type="Proteomes" id="UP001149090"/>
    </source>
</evidence>
<dbReference type="AlphaFoldDB" id="A0A9Q0LB89"/>
<dbReference type="Proteomes" id="UP001149090">
    <property type="component" value="Unassembled WGS sequence"/>
</dbReference>
<dbReference type="InterPro" id="IPR001757">
    <property type="entry name" value="P_typ_ATPase"/>
</dbReference>
<sequence>MKCCKKKKAVENRIVYANNLEMNAKFPKNKVTNSKYTILTFLPKNLIEQFSRFMNIYFLMIACLQLWNEITPVNPATTWGPLIIIILLAAIKEGIDDLNRHKADKIANSREYQVIRNGDEVEIKSKDICVGDIVIVEQDEEVPCDLVLLSSNKEDGSCYIQTANLDGETDLKLRIALEETLHLKKPSVCEDFKGVVECAPPNEEIYKFDSRLKMDVDDNKYLSLSVKQLLPQGTLIKNTRFIYGLSVYTGKETKLGRNKRKTPTKWTKLDKSINKTTMFIFSMQFLLFVIFGIVGDVWKSKRGENYEYLDYQTDDEPGYQPIIIPLRFMLLMSLMIPISLKVTLDICKYIYALFINWDLEMWDDKNKIAAKASNTAIIEDLGQIEYIFSDKTGTLTENQMVFKKCSISNTIYGHSTKRASAYEDADLLSAIDNQDENAVNFFRILALCNTVVPIKAKEDQIEYQSSSPDEEALVIAAQKLGFVLQARTGDIVEFAYNDIVERYEVVKVLAFTSERKKMSVLLRNEDTKELILLIKGADDVMIPIMVEGQDFKESIDHLEVFAQCGLRTLCCGYRRVTEEECKDFLETYNMANEVIEKREEALQGVYHMVENNITLSGVTAIEDRLQEEVPDTIKILREAGIKFWMLTGDKYSTAVQIAKFCNLIPPNGKILTVRGSEDKEVGDSIADLLKQIENQKDDDFYVVIEGSSLKIALNYHKHSFLDLSLKASSVICCRTTPQQKSQVVKLVKRIGAMTLAIGDGGNDVAMIQEAHVGIGISGREGLQAARAADFSISRFKFLKRLMLVHGRYAYYRTSFLAQYSFYKSIYFCSIQVLYAFWSGYSGVSFFNSLSVMTYNAIFTSLPIFFFLLDKDVSEESVYLNPHLYQDSQKGIFYNRRTLFWWLMRALYQGVILLGFTVGIYQHYHHHADGSPAGYEFISMSPFTIVIFVQTLTMATETRHFTFWNHFIIWGIMVFYYIITVLFNLVSTSEIYYLVFRTFADPVHWFALLLISTLSIAPVLFTKYYMFNYSPKRSDLIRFREAKYRSQGLSINIVDADQKMFGNKILYSYSSTDFNNKNIFSPFVDCFGKRNFNELNKKDSISQFISKNTLQDVNKVEKETLISSDHPVIDKNGEIELNEMNNN</sequence>
<evidence type="ECO:0000256" key="14">
    <source>
        <dbReference type="PIRSR" id="PIRSR606539-2"/>
    </source>
</evidence>
<feature type="binding site" evidence="14">
    <location>
        <position position="740"/>
    </location>
    <ligand>
        <name>ATP</name>
        <dbReference type="ChEBI" id="CHEBI:30616"/>
    </ligand>
</feature>
<keyword evidence="9 16" id="KW-1278">Translocase</keyword>
<feature type="transmembrane region" description="Helical" evidence="16">
    <location>
        <begin position="318"/>
        <end position="340"/>
    </location>
</feature>
<dbReference type="FunFam" id="3.40.50.1000:FF:000001">
    <property type="entry name" value="Phospholipid-transporting ATPase IC"/>
    <property type="match status" value="1"/>
</dbReference>
<comment type="subcellular location">
    <subcellularLocation>
        <location evidence="2">Endomembrane system</location>
    </subcellularLocation>
    <subcellularLocation>
        <location evidence="1 16">Membrane</location>
        <topology evidence="1 16">Multi-pass membrane protein</topology>
    </subcellularLocation>
</comment>
<feature type="binding site" evidence="14">
    <location>
        <position position="470"/>
    </location>
    <ligand>
        <name>ATP</name>
        <dbReference type="ChEBI" id="CHEBI:30616"/>
    </ligand>
</feature>
<dbReference type="GO" id="GO:0000287">
    <property type="term" value="F:magnesium ion binding"/>
    <property type="evidence" value="ECO:0007669"/>
    <property type="project" value="UniProtKB-UniRule"/>
</dbReference>
<feature type="binding site" evidence="14">
    <location>
        <position position="763"/>
    </location>
    <ligand>
        <name>ATP</name>
        <dbReference type="ChEBI" id="CHEBI:30616"/>
    </ligand>
</feature>
<dbReference type="InterPro" id="IPR032630">
    <property type="entry name" value="P_typ_ATPase_c"/>
</dbReference>
<keyword evidence="4 16" id="KW-0812">Transmembrane</keyword>
<dbReference type="InterPro" id="IPR008250">
    <property type="entry name" value="ATPase_P-typ_transduc_dom_A_sf"/>
</dbReference>
<dbReference type="PANTHER" id="PTHR24092:SF19">
    <property type="entry name" value="PHOSPHOLIPID-TRANSPORTING ATPASE"/>
    <property type="match status" value="1"/>
</dbReference>
<dbReference type="InterPro" id="IPR023298">
    <property type="entry name" value="ATPase_P-typ_TM_dom_sf"/>
</dbReference>
<dbReference type="SFLD" id="SFLDG00002">
    <property type="entry name" value="C1.7:_P-type_atpase_like"/>
    <property type="match status" value="1"/>
</dbReference>
<dbReference type="PROSITE" id="PS00154">
    <property type="entry name" value="ATPASE_E1_E2"/>
    <property type="match status" value="1"/>
</dbReference>
<organism evidence="20 21">
    <name type="scientific">Anaeramoeba ignava</name>
    <name type="common">Anaerobic marine amoeba</name>
    <dbReference type="NCBI Taxonomy" id="1746090"/>
    <lineage>
        <taxon>Eukaryota</taxon>
        <taxon>Metamonada</taxon>
        <taxon>Anaeramoebidae</taxon>
        <taxon>Anaeramoeba</taxon>
    </lineage>
</organism>
<dbReference type="Gene3D" id="3.40.1110.10">
    <property type="entry name" value="Calcium-transporting ATPase, cytoplasmic domain N"/>
    <property type="match status" value="1"/>
</dbReference>
<feature type="binding site" evidence="15">
    <location>
        <position position="392"/>
    </location>
    <ligand>
        <name>Mg(2+)</name>
        <dbReference type="ChEBI" id="CHEBI:18420"/>
    </ligand>
</feature>
<feature type="binding site" evidence="14">
    <location>
        <position position="648"/>
    </location>
    <ligand>
        <name>ATP</name>
        <dbReference type="ChEBI" id="CHEBI:30616"/>
    </ligand>
</feature>
<dbReference type="Gene3D" id="3.40.50.1000">
    <property type="entry name" value="HAD superfamily/HAD-like"/>
    <property type="match status" value="1"/>
</dbReference>
<evidence type="ECO:0000259" key="19">
    <source>
        <dbReference type="Pfam" id="PF16212"/>
    </source>
</evidence>
<dbReference type="SUPFAM" id="SSF81653">
    <property type="entry name" value="Calcium ATPase, transduction domain A"/>
    <property type="match status" value="1"/>
</dbReference>
<evidence type="ECO:0000256" key="5">
    <source>
        <dbReference type="ARBA" id="ARBA00022723"/>
    </source>
</evidence>
<feature type="binding site" evidence="14">
    <location>
        <position position="734"/>
    </location>
    <ligand>
        <name>ATP</name>
        <dbReference type="ChEBI" id="CHEBI:30616"/>
    </ligand>
</feature>
<feature type="binding site" evidence="15">
    <location>
        <position position="759"/>
    </location>
    <ligand>
        <name>Mg(2+)</name>
        <dbReference type="ChEBI" id="CHEBI:18420"/>
    </ligand>
</feature>
<feature type="domain" description="P-type ATPase N-terminal" evidence="18">
    <location>
        <begin position="15"/>
        <end position="79"/>
    </location>
</feature>
<dbReference type="SUPFAM" id="SSF56784">
    <property type="entry name" value="HAD-like"/>
    <property type="match status" value="1"/>
</dbReference>
<dbReference type="InterPro" id="IPR023214">
    <property type="entry name" value="HAD_sf"/>
</dbReference>
<feature type="domain" description="P-type ATPase A" evidence="17">
    <location>
        <begin position="110"/>
        <end position="237"/>
    </location>
</feature>
<evidence type="ECO:0000256" key="2">
    <source>
        <dbReference type="ARBA" id="ARBA00004308"/>
    </source>
</evidence>
<evidence type="ECO:0000256" key="10">
    <source>
        <dbReference type="ARBA" id="ARBA00022989"/>
    </source>
</evidence>
<dbReference type="InterPro" id="IPR023299">
    <property type="entry name" value="ATPase_P-typ_cyto_dom_N"/>
</dbReference>
<dbReference type="OMA" id="HIIANFF"/>
<dbReference type="GO" id="GO:0016887">
    <property type="term" value="F:ATP hydrolysis activity"/>
    <property type="evidence" value="ECO:0007669"/>
    <property type="project" value="InterPro"/>
</dbReference>
<name>A0A9Q0LB89_ANAIG</name>
<evidence type="ECO:0000259" key="17">
    <source>
        <dbReference type="Pfam" id="PF00122"/>
    </source>
</evidence>
<gene>
    <name evidence="20" type="ORF">M0811_02259</name>
</gene>
<keyword evidence="5 15" id="KW-0479">Metal-binding</keyword>
<feature type="transmembrane region" description="Helical" evidence="16">
    <location>
        <begin position="1004"/>
        <end position="1025"/>
    </location>
</feature>
<evidence type="ECO:0000259" key="18">
    <source>
        <dbReference type="Pfam" id="PF16209"/>
    </source>
</evidence>
<keyword evidence="6 14" id="KW-0547">Nucleotide-binding</keyword>
<accession>A0A9Q0LB89</accession>
<comment type="catalytic activity">
    <reaction evidence="12 16">
        <text>ATP + H2O + phospholipidSide 1 = ADP + phosphate + phospholipidSide 2.</text>
        <dbReference type="EC" id="7.6.2.1"/>
    </reaction>
</comment>
<feature type="binding site" evidence="15">
    <location>
        <position position="390"/>
    </location>
    <ligand>
        <name>Mg(2+)</name>
        <dbReference type="ChEBI" id="CHEBI:18420"/>
    </ligand>
</feature>
<dbReference type="GO" id="GO:0005524">
    <property type="term" value="F:ATP binding"/>
    <property type="evidence" value="ECO:0007669"/>
    <property type="project" value="UniProtKB-UniRule"/>
</dbReference>
<dbReference type="GO" id="GO:0140326">
    <property type="term" value="F:ATPase-coupled intramembrane lipid transporter activity"/>
    <property type="evidence" value="ECO:0007669"/>
    <property type="project" value="UniProtKB-EC"/>
</dbReference>
<feature type="binding site" evidence="14">
    <location>
        <position position="535"/>
    </location>
    <ligand>
        <name>ATP</name>
        <dbReference type="ChEBI" id="CHEBI:30616"/>
    </ligand>
</feature>
<feature type="binding site" evidence="14">
    <location>
        <position position="391"/>
    </location>
    <ligand>
        <name>ATP</name>
        <dbReference type="ChEBI" id="CHEBI:30616"/>
    </ligand>
</feature>
<dbReference type="Pfam" id="PF16212">
    <property type="entry name" value="PhoLip_ATPase_C"/>
    <property type="match status" value="1"/>
</dbReference>
<evidence type="ECO:0000256" key="15">
    <source>
        <dbReference type="PIRSR" id="PIRSR606539-3"/>
    </source>
</evidence>
<evidence type="ECO:0000256" key="1">
    <source>
        <dbReference type="ARBA" id="ARBA00004141"/>
    </source>
</evidence>
<evidence type="ECO:0000313" key="20">
    <source>
        <dbReference type="EMBL" id="KAJ5069682.1"/>
    </source>
</evidence>
<dbReference type="SUPFAM" id="SSF81665">
    <property type="entry name" value="Calcium ATPase, transmembrane domain M"/>
    <property type="match status" value="1"/>
</dbReference>
<dbReference type="PANTHER" id="PTHR24092">
    <property type="entry name" value="PROBABLE PHOSPHOLIPID-TRANSPORTING ATPASE"/>
    <property type="match status" value="1"/>
</dbReference>
<evidence type="ECO:0000256" key="4">
    <source>
        <dbReference type="ARBA" id="ARBA00022692"/>
    </source>
</evidence>
<dbReference type="NCBIfam" id="TIGR01652">
    <property type="entry name" value="ATPase-Plipid"/>
    <property type="match status" value="1"/>
</dbReference>
<dbReference type="Pfam" id="PF16209">
    <property type="entry name" value="PhoLip_ATPase_N"/>
    <property type="match status" value="1"/>
</dbReference>
<feature type="binding site" evidence="14">
    <location>
        <position position="390"/>
    </location>
    <ligand>
        <name>ATP</name>
        <dbReference type="ChEBI" id="CHEBI:30616"/>
    </ligand>
</feature>
<feature type="transmembrane region" description="Helical" evidence="16">
    <location>
        <begin position="820"/>
        <end position="837"/>
    </location>
</feature>
<feature type="binding site" evidence="14">
    <location>
        <position position="762"/>
    </location>
    <ligand>
        <name>ATP</name>
        <dbReference type="ChEBI" id="CHEBI:30616"/>
    </ligand>
</feature>
<dbReference type="SFLD" id="SFLDF00027">
    <property type="entry name" value="p-type_atpase"/>
    <property type="match status" value="1"/>
</dbReference>
<dbReference type="OrthoDB" id="377733at2759"/>
<keyword evidence="11 16" id="KW-0472">Membrane</keyword>
<evidence type="ECO:0000256" key="11">
    <source>
        <dbReference type="ARBA" id="ARBA00023136"/>
    </source>
</evidence>
<dbReference type="EC" id="7.6.2.1" evidence="16"/>
<dbReference type="SUPFAM" id="SSF81660">
    <property type="entry name" value="Metal cation-transporting ATPase, ATP-binding domain N"/>
    <property type="match status" value="1"/>
</dbReference>
<feature type="binding site" evidence="14">
    <location>
        <position position="567"/>
    </location>
    <ligand>
        <name>ATP</name>
        <dbReference type="ChEBI" id="CHEBI:30616"/>
    </ligand>
</feature>
<dbReference type="SFLD" id="SFLDS00003">
    <property type="entry name" value="Haloacid_Dehalogenase"/>
    <property type="match status" value="1"/>
</dbReference>
<evidence type="ECO:0000256" key="16">
    <source>
        <dbReference type="RuleBase" id="RU362033"/>
    </source>
</evidence>
<feature type="binding site" evidence="14">
    <location>
        <position position="511"/>
    </location>
    <ligand>
        <name>ATP</name>
        <dbReference type="ChEBI" id="CHEBI:30616"/>
    </ligand>
</feature>
<protein>
    <recommendedName>
        <fullName evidence="16">Phospholipid-transporting ATPase</fullName>
        <ecNumber evidence="16">7.6.2.1</ecNumber>
    </recommendedName>
</protein>
<dbReference type="InterPro" id="IPR032631">
    <property type="entry name" value="P-type_ATPase_N"/>
</dbReference>
<dbReference type="Gene3D" id="2.70.150.10">
    <property type="entry name" value="Calcium-transporting ATPase, cytoplasmic transduction domain A"/>
    <property type="match status" value="1"/>
</dbReference>